<protein>
    <submittedName>
        <fullName evidence="1">Uncharacterized protein</fullName>
    </submittedName>
</protein>
<gene>
    <name evidence="1" type="ORF">JHU38_09525</name>
</gene>
<proteinExistence type="predicted"/>
<dbReference type="RefSeq" id="WP_146157014.1">
    <property type="nucleotide sequence ID" value="NZ_JAERMS010000033.1"/>
</dbReference>
<evidence type="ECO:0000313" key="1">
    <source>
        <dbReference type="EMBL" id="MBO1364005.1"/>
    </source>
</evidence>
<reference evidence="1 2" key="1">
    <citation type="submission" date="2021-01" db="EMBL/GenBank/DDBJ databases">
        <title>Prevotella A2931 sp. nov.</title>
        <authorList>
            <person name="Buhl M."/>
            <person name="Oberhettinger P."/>
        </authorList>
    </citation>
    <scope>NUCLEOTIDE SEQUENCE [LARGE SCALE GENOMIC DNA]</scope>
    <source>
        <strain evidence="1 2">A2931</strain>
    </source>
</reference>
<organism evidence="1 2">
    <name type="scientific">Prevotella illustrans</name>
    <dbReference type="NCBI Taxonomy" id="2800387"/>
    <lineage>
        <taxon>Bacteria</taxon>
        <taxon>Pseudomonadati</taxon>
        <taxon>Bacteroidota</taxon>
        <taxon>Bacteroidia</taxon>
        <taxon>Bacteroidales</taxon>
        <taxon>Prevotellaceae</taxon>
        <taxon>Prevotella</taxon>
    </lineage>
</organism>
<dbReference type="Proteomes" id="UP000664265">
    <property type="component" value="Unassembled WGS sequence"/>
</dbReference>
<dbReference type="EMBL" id="JAERMS010000033">
    <property type="protein sequence ID" value="MBO1364005.1"/>
    <property type="molecule type" value="Genomic_DNA"/>
</dbReference>
<comment type="caution">
    <text evidence="1">The sequence shown here is derived from an EMBL/GenBank/DDBJ whole genome shotgun (WGS) entry which is preliminary data.</text>
</comment>
<evidence type="ECO:0000313" key="2">
    <source>
        <dbReference type="Proteomes" id="UP000664265"/>
    </source>
</evidence>
<keyword evidence="2" id="KW-1185">Reference proteome</keyword>
<accession>A0ABS3M775</accession>
<sequence length="66" mass="7274">MGRFWVYKSLQIGRVLCSVIGRVASLWVGEMGGLGCANLSEIADDVSRKEIGCVGLNDQKRRVNDF</sequence>
<name>A0ABS3M775_9BACT</name>